<reference evidence="1" key="1">
    <citation type="submission" date="2022-04" db="EMBL/GenBank/DDBJ databases">
        <title>Chromosome-scale genome assembly of Holotrichia oblita Faldermann.</title>
        <authorList>
            <person name="Rongchong L."/>
        </authorList>
    </citation>
    <scope>NUCLEOTIDE SEQUENCE</scope>
    <source>
        <strain evidence="1">81SQS9</strain>
    </source>
</reference>
<sequence length="761" mass="86371">METSTFGLKEEKNKLSIKVKENNIQLRADVIQTVTEIINVVDDENSNYTNSQENTVTEESEAKVTDNKHQYEVSEAISDITTPHVLLLKNTNNKEVETTPHDIIQPGGDDEAHLRVIPLQENDNSKLDQTITEDESFNSLGNELNRLNNVEEESVLEKFRHHLNDLNDDEEEPASTEAITKSIKKNTYSDKKELYEKKSKSDKQFDKPISDEEPVSQKEVDNVKPVTEGFILNGFSRCAIGQFQCVNGTSIRDDTWQCNFDEFQCETKGRCIPLSWKCDGRTQCPQGNDEHNCHNSFCKNNEFQCVQQDTCVPLSWRCDGKSDCTNDEDEKLCGKLTFAYMYNYYWYCGIDQFKCAIGGGCISQEYVCDGIEQCADRSDEWNCMKIDQLTSNSSDTNENNTNKYLMIQNKNNTWYPICYDSWNSTYSDMACSNLGYSTAYSTEELDIPEDYNSTLYHLKSNRRYSINLLSQLEAGNEKCDKIISLTCNELACDSNLLPPIQEVNSSTNTTEIHWPNMGLLLNKKRNIQCTATLLASSWAIASYSCIAETVGRSVSPQDWVLYAGSLHLFGSDNSSTQMRYVKEIIVHPQTKYNRFEFDNDIVLIRLISPMMLGENVSAICLPRTTINTRQVCVTAGWSFNKPQDLNIFLTETSAQRHLRHITVPIIDQEQCNSTAHFNGHVTKEKLCTGHPGSEETHCYNDAGAPLMCYSKDTSSWQLYGILSYSNSCGRSSHPSVYTSISPKITKWITNTIGPRLLQKES</sequence>
<dbReference type="EMBL" id="CM043017">
    <property type="protein sequence ID" value="KAI4465879.1"/>
    <property type="molecule type" value="Genomic_DNA"/>
</dbReference>
<accession>A0ACB9TGH5</accession>
<keyword evidence="1" id="KW-0378">Hydrolase</keyword>
<organism evidence="1 2">
    <name type="scientific">Holotrichia oblita</name>
    <name type="common">Chafer beetle</name>
    <dbReference type="NCBI Taxonomy" id="644536"/>
    <lineage>
        <taxon>Eukaryota</taxon>
        <taxon>Metazoa</taxon>
        <taxon>Ecdysozoa</taxon>
        <taxon>Arthropoda</taxon>
        <taxon>Hexapoda</taxon>
        <taxon>Insecta</taxon>
        <taxon>Pterygota</taxon>
        <taxon>Neoptera</taxon>
        <taxon>Endopterygota</taxon>
        <taxon>Coleoptera</taxon>
        <taxon>Polyphaga</taxon>
        <taxon>Scarabaeiformia</taxon>
        <taxon>Scarabaeidae</taxon>
        <taxon>Melolonthinae</taxon>
        <taxon>Holotrichia</taxon>
    </lineage>
</organism>
<evidence type="ECO:0000313" key="1">
    <source>
        <dbReference type="EMBL" id="KAI4465879.1"/>
    </source>
</evidence>
<proteinExistence type="predicted"/>
<evidence type="ECO:0000313" key="2">
    <source>
        <dbReference type="Proteomes" id="UP001056778"/>
    </source>
</evidence>
<gene>
    <name evidence="1" type="ORF">MML48_3g00012728</name>
</gene>
<keyword evidence="2" id="KW-1185">Reference proteome</keyword>
<comment type="caution">
    <text evidence="1">The sequence shown here is derived from an EMBL/GenBank/DDBJ whole genome shotgun (WGS) entry which is preliminary data.</text>
</comment>
<dbReference type="Proteomes" id="UP001056778">
    <property type="component" value="Chromosome 3"/>
</dbReference>
<name>A0ACB9TGH5_HOLOL</name>
<keyword evidence="1" id="KW-0645">Protease</keyword>
<protein>
    <submittedName>
        <fullName evidence="1">Transmembrane protease serine</fullName>
    </submittedName>
</protein>
<keyword evidence="1" id="KW-0812">Transmembrane</keyword>
<keyword evidence="1" id="KW-0472">Membrane</keyword>